<evidence type="ECO:0000313" key="2">
    <source>
        <dbReference type="EMBL" id="SJZ35574.1"/>
    </source>
</evidence>
<dbReference type="AlphaFoldDB" id="A0A1T4JZM0"/>
<feature type="region of interest" description="Disordered" evidence="1">
    <location>
        <begin position="259"/>
        <end position="281"/>
    </location>
</feature>
<sequence>MQRLVLLMGLLLLPLLGGCAHNYYNLPQDAVAEKVKVLGVVPIIVDTDSDIRHPQREELITLLTNVNRSFERDLLRLVKNTNSFYTVTLLDADPKAVFSSTLFRRERRDDAAIQYNKYFWKEDALADFMRKNSLDAVMFVIVSGITRPDKISSSNLLDSLTTDYNFLVMTAQIVDAKATILWEYPNFRQRTLSYNPLMNLQYPDFDEAKANMSPRVQVKFKTLEGIRRSLEKRRLDLLRRETPEVELYMSQFEDMTSMLEIDKDRKPAPPAPKKDEQETKK</sequence>
<feature type="compositionally biased region" description="Basic and acidic residues" evidence="1">
    <location>
        <begin position="260"/>
        <end position="281"/>
    </location>
</feature>
<keyword evidence="3" id="KW-1185">Reference proteome</keyword>
<gene>
    <name evidence="2" type="ORF">SAMN02745119_00205</name>
</gene>
<protein>
    <recommendedName>
        <fullName evidence="4">Lipoprotein</fullName>
    </recommendedName>
</protein>
<evidence type="ECO:0000256" key="1">
    <source>
        <dbReference type="SAM" id="MobiDB-lite"/>
    </source>
</evidence>
<dbReference type="PROSITE" id="PS51257">
    <property type="entry name" value="PROKAR_LIPOPROTEIN"/>
    <property type="match status" value="1"/>
</dbReference>
<dbReference type="EMBL" id="FUWR01000001">
    <property type="protein sequence ID" value="SJZ35574.1"/>
    <property type="molecule type" value="Genomic_DNA"/>
</dbReference>
<reference evidence="3" key="1">
    <citation type="submission" date="2017-02" db="EMBL/GenBank/DDBJ databases">
        <authorList>
            <person name="Varghese N."/>
            <person name="Submissions S."/>
        </authorList>
    </citation>
    <scope>NUCLEOTIDE SEQUENCE [LARGE SCALE GENOMIC DNA]</scope>
    <source>
        <strain evidence="3">ATCC BAA-34</strain>
    </source>
</reference>
<evidence type="ECO:0000313" key="3">
    <source>
        <dbReference type="Proteomes" id="UP000190102"/>
    </source>
</evidence>
<dbReference type="RefSeq" id="WP_078788522.1">
    <property type="nucleotide sequence ID" value="NZ_FUWR01000001.1"/>
</dbReference>
<accession>A0A1T4JZM0</accession>
<organism evidence="2 3">
    <name type="scientific">Trichlorobacter thiogenes</name>
    <dbReference type="NCBI Taxonomy" id="115783"/>
    <lineage>
        <taxon>Bacteria</taxon>
        <taxon>Pseudomonadati</taxon>
        <taxon>Thermodesulfobacteriota</taxon>
        <taxon>Desulfuromonadia</taxon>
        <taxon>Geobacterales</taxon>
        <taxon>Geobacteraceae</taxon>
        <taxon>Trichlorobacter</taxon>
    </lineage>
</organism>
<evidence type="ECO:0008006" key="4">
    <source>
        <dbReference type="Google" id="ProtNLM"/>
    </source>
</evidence>
<dbReference type="OrthoDB" id="5387044at2"/>
<dbReference type="Proteomes" id="UP000190102">
    <property type="component" value="Unassembled WGS sequence"/>
</dbReference>
<name>A0A1T4JZM0_9BACT</name>
<dbReference type="STRING" id="115783.SAMN02745119_00205"/>
<proteinExistence type="predicted"/>